<dbReference type="InterPro" id="IPR049059">
    <property type="entry name" value="NAD_Glu_DH_HM1"/>
</dbReference>
<dbReference type="InterPro" id="IPR024727">
    <property type="entry name" value="NAD_Glu_DH_N_ACT1"/>
</dbReference>
<dbReference type="InterPro" id="IPR049064">
    <property type="entry name" value="NAD_Glu_DH_ACT3"/>
</dbReference>
<dbReference type="EMBL" id="ABCS01000174">
    <property type="protein sequence ID" value="EDM73799.1"/>
    <property type="molecule type" value="Genomic_DNA"/>
</dbReference>
<reference evidence="7 8" key="1">
    <citation type="submission" date="2007-06" db="EMBL/GenBank/DDBJ databases">
        <authorList>
            <person name="Shimkets L."/>
            <person name="Ferriera S."/>
            <person name="Johnson J."/>
            <person name="Kravitz S."/>
            <person name="Beeson K."/>
            <person name="Sutton G."/>
            <person name="Rogers Y.-H."/>
            <person name="Friedman R."/>
            <person name="Frazier M."/>
            <person name="Venter J.C."/>
        </authorList>
    </citation>
    <scope>NUCLEOTIDE SEQUENCE [LARGE SCALE GENOMIC DNA]</scope>
    <source>
        <strain evidence="7 8">SIR-1</strain>
    </source>
</reference>
<gene>
    <name evidence="7" type="ORF">PPSIR1_12368</name>
</gene>
<dbReference type="PANTHER" id="PTHR43403:SF1">
    <property type="entry name" value="NAD-SPECIFIC GLUTAMATE DEHYDROGENASE"/>
    <property type="match status" value="1"/>
</dbReference>
<evidence type="ECO:0000259" key="3">
    <source>
        <dbReference type="Pfam" id="PF21074"/>
    </source>
</evidence>
<dbReference type="InterPro" id="IPR046346">
    <property type="entry name" value="Aminoacid_DH-like_N_sf"/>
</dbReference>
<accession>A6GJZ8</accession>
<dbReference type="InterPro" id="IPR048381">
    <property type="entry name" value="GDH_C"/>
</dbReference>
<dbReference type="Pfam" id="PF21074">
    <property type="entry name" value="GDH_C"/>
    <property type="match status" value="1"/>
</dbReference>
<dbReference type="Gene3D" id="3.40.50.720">
    <property type="entry name" value="NAD(P)-binding Rossmann-like Domain"/>
    <property type="match status" value="1"/>
</dbReference>
<dbReference type="Pfam" id="PF21078">
    <property type="entry name" value="GDH_HM3"/>
    <property type="match status" value="1"/>
</dbReference>
<dbReference type="InterPro" id="IPR028971">
    <property type="entry name" value="NAD-GDH_cat"/>
</dbReference>
<evidence type="ECO:0000259" key="2">
    <source>
        <dbReference type="Pfam" id="PF05088"/>
    </source>
</evidence>
<protein>
    <submittedName>
        <fullName evidence="7">NAD-glutamate dehydrogenase</fullName>
    </submittedName>
</protein>
<dbReference type="eggNOG" id="COG2902">
    <property type="taxonomic scope" value="Bacteria"/>
</dbReference>
<organism evidence="7 8">
    <name type="scientific">Plesiocystis pacifica SIR-1</name>
    <dbReference type="NCBI Taxonomy" id="391625"/>
    <lineage>
        <taxon>Bacteria</taxon>
        <taxon>Pseudomonadati</taxon>
        <taxon>Myxococcota</taxon>
        <taxon>Polyangia</taxon>
        <taxon>Nannocystales</taxon>
        <taxon>Nannocystaceae</taxon>
        <taxon>Plesiocystis</taxon>
    </lineage>
</organism>
<dbReference type="Proteomes" id="UP000005801">
    <property type="component" value="Unassembled WGS sequence"/>
</dbReference>
<dbReference type="STRING" id="391625.PPSIR1_12368"/>
<evidence type="ECO:0000259" key="4">
    <source>
        <dbReference type="Pfam" id="PF21075"/>
    </source>
</evidence>
<name>A6GJZ8_9BACT</name>
<dbReference type="Pfam" id="PF21077">
    <property type="entry name" value="GDH_ACT3"/>
    <property type="match status" value="1"/>
</dbReference>
<dbReference type="InterPro" id="IPR036291">
    <property type="entry name" value="NAD(P)-bd_dom_sf"/>
</dbReference>
<comment type="caution">
    <text evidence="7">The sequence shown here is derived from an EMBL/GenBank/DDBJ whole genome shotgun (WGS) entry which is preliminary data.</text>
</comment>
<feature type="domain" description="NAD-glutamate dehydrogenase ACT3" evidence="6">
    <location>
        <begin position="548"/>
        <end position="610"/>
    </location>
</feature>
<keyword evidence="1" id="KW-0560">Oxidoreductase</keyword>
<dbReference type="Pfam" id="PF05088">
    <property type="entry name" value="Bac_GDH_CD"/>
    <property type="match status" value="1"/>
</dbReference>
<dbReference type="InterPro" id="IPR049062">
    <property type="entry name" value="NAD_Glu_DH_ACT2"/>
</dbReference>
<feature type="domain" description="NAD-specific glutamate dehydrogenase C-terminal" evidence="3">
    <location>
        <begin position="1258"/>
        <end position="1538"/>
    </location>
</feature>
<feature type="domain" description="NAD-glutamate dehydrogenase catalytic" evidence="2">
    <location>
        <begin position="713"/>
        <end position="1212"/>
    </location>
</feature>
<dbReference type="SUPFAM" id="SSF53223">
    <property type="entry name" value="Aminoacid dehydrogenase-like, N-terminal domain"/>
    <property type="match status" value="1"/>
</dbReference>
<feature type="domain" description="NAD-glutamate dehydrogenase N-terminal ACT1" evidence="4">
    <location>
        <begin position="38"/>
        <end position="149"/>
    </location>
</feature>
<dbReference type="Pfam" id="PF21073">
    <property type="entry name" value="GDH_HM1"/>
    <property type="match status" value="1"/>
</dbReference>
<dbReference type="InterPro" id="IPR049056">
    <property type="entry name" value="NAD_Glu_DH_HM3"/>
</dbReference>
<proteinExistence type="predicted"/>
<evidence type="ECO:0000259" key="6">
    <source>
        <dbReference type="Pfam" id="PF21077"/>
    </source>
</evidence>
<dbReference type="OrthoDB" id="9758052at2"/>
<dbReference type="GO" id="GO:0004069">
    <property type="term" value="F:L-aspartate:2-oxoglutarate aminotransferase activity"/>
    <property type="evidence" value="ECO:0007669"/>
    <property type="project" value="InterPro"/>
</dbReference>
<dbReference type="GO" id="GO:0004352">
    <property type="term" value="F:glutamate dehydrogenase (NAD+) activity"/>
    <property type="evidence" value="ECO:0007669"/>
    <property type="project" value="InterPro"/>
</dbReference>
<dbReference type="GO" id="GO:0006538">
    <property type="term" value="P:L-glutamate catabolic process"/>
    <property type="evidence" value="ECO:0007669"/>
    <property type="project" value="InterPro"/>
</dbReference>
<dbReference type="Pfam" id="PF21075">
    <property type="entry name" value="GDH_ACT1"/>
    <property type="match status" value="1"/>
</dbReference>
<sequence length="1591" mass="177143">MSPRELSNRRIHEVREVLASYSPELAGTDLNQLASLSQAVLSSIDVRDLRDTTTTELVGQLEFVLDTLKTRRHGEIKTQVRLRNGELVVLESCIEDQPFLVSTVRALMASEGLEVRTSLNAVTKLRRDRSGRLVDFRSGTRESIIRVEARSPEGYDRSEAGLEGLRERLDHRLRIAQAMVQDFSAMKSRIRTLADEYASAAAMSDAELSVDLREAEGLLRWLCDDNYVIFSVEEYDCDADPGSTLGTAVVTHPTREPDLLRAAGASTDRLVRFQRSHEESPVHRAGKPGHFVFTAINRAGEPTGVTVIDGLFTYKALHTPPEEIPYLRRALRDLLRNNEVGVDSHRGKSITNAFNSLPLEYLLAEDREAVWELTDRILRAEEEGGSDVHIQVGDSKRFAFVFVALPREHYSEELRVELQELMLAELGASYSDFGVYLDRYENAILHFYITAPKALQVIETDELRARIHEMAKGWHERLREAITTYVSEDLVDEALPEAKIDALFAIYADAFSEEHRRRAGDERLVGDLRCLEHLRGGMPLDCDLFISRTGEHPGSLNLRVYSQRALTLSTQLPVIGSFGVEVIDQYTREVRFPDEVRYEMHTFRLDVRRERHRAVLSRANELIHGLRAVYAGNAGRDRLNRLVGSTSLGIAGVTVLRAYVAYLHQLNVPFDMDLINQVLVRYPTVSQALFADLSARFNPNESTLEPAAAARTLDAELKAVADYTDDRVLQAVAEVVRATVRTNAFIVGGADVDDEAAASQGDALAFKIDGAKVRYGRNPKPYREIWVYHPDMEGVHLRGGSVARGGLRFSDRPEDFRTEIHGLMATQMVKNVLIVPMGAKGGFIVRNPPADRRRLRKVGDHYYQVFIKALLSVTDNVIDGETKTPLGILHTEQPDPYLVVAADKGTAHLSDTANAISMAKGFWMDDAFASGGSNGYDHKKTGITARGAWEVTKRNFRELGIEPEEDVITAIGVGDMSGDVFGNGLLRSRTIKLLAAFNHMHVFVDPDPDPELSFKERLRLFETPGSSWADYSSEALSAGGGVYPRKSKEVPLSAQARTLLGFEPDAVISGDELIKAVMRVSVDLFWMGGIGTYVKAYDETHAEVGDKANDAVRVDGRELNCRVFAEGANLSITDRGRVELSRKGCAVYTAFLDNSAGVDTSDHEVNIKILFQPLLAAGTTTRDQRNAVLEEVEDEVCEMVLDNNRSQSRMVSYDVRRSEADLFRYARTAELLEADVPFDPEPFAMPKEDDLANRHRKGKGLFKCESAVLGSHAKMLAYRELLADELLPEAMSKALVREYFPARVRELAGDEAIDNHLLFRELATTMAVNRIVDNAGCSFFTEMTTVTGRSCRDVAVAYLHAHELGGIGVLLDELHELENKHTQEGVYRAKERLGFALEEATFYLLGPIAEGSKLDMDKARGLLAKVVDFLPPNSRHRSRFDRHTRRLTDTGVPEALAKAVARTRFLLMVLDALTLAGILGRAPEDVLELRLAVSDAMRMSELQSAISRMELASPWDGPAVQSLGRQLEFHAHKMTQLVEGGGIEAIPAMLERHGLDKVKERIGRDLEGDVTVASLVMLDSQLRRLLPPIRG</sequence>
<feature type="domain" description="NAD-glutamate dehydrogenase ACT2" evidence="5">
    <location>
        <begin position="393"/>
        <end position="475"/>
    </location>
</feature>
<dbReference type="InterPro" id="IPR007780">
    <property type="entry name" value="NAD_Glu_DH_bac"/>
</dbReference>
<dbReference type="Pfam" id="PF21076">
    <property type="entry name" value="GDH_ACT2"/>
    <property type="match status" value="1"/>
</dbReference>
<evidence type="ECO:0000256" key="1">
    <source>
        <dbReference type="ARBA" id="ARBA00023002"/>
    </source>
</evidence>
<dbReference type="PANTHER" id="PTHR43403">
    <property type="entry name" value="NAD-SPECIFIC GLUTAMATE DEHYDROGENASE"/>
    <property type="match status" value="1"/>
</dbReference>
<dbReference type="SUPFAM" id="SSF51735">
    <property type="entry name" value="NAD(P)-binding Rossmann-fold domains"/>
    <property type="match status" value="1"/>
</dbReference>
<evidence type="ECO:0000313" key="8">
    <source>
        <dbReference type="Proteomes" id="UP000005801"/>
    </source>
</evidence>
<keyword evidence="8" id="KW-1185">Reference proteome</keyword>
<evidence type="ECO:0000259" key="5">
    <source>
        <dbReference type="Pfam" id="PF21076"/>
    </source>
</evidence>
<evidence type="ECO:0000313" key="7">
    <source>
        <dbReference type="EMBL" id="EDM73799.1"/>
    </source>
</evidence>
<dbReference type="RefSeq" id="WP_006977034.1">
    <property type="nucleotide sequence ID" value="NZ_ABCS01000174.1"/>
</dbReference>